<dbReference type="EMBL" id="OL615010">
    <property type="protein sequence ID" value="UGO46641.1"/>
    <property type="molecule type" value="Genomic_DNA"/>
</dbReference>
<gene>
    <name evidence="1" type="ORF">STARDEW_30</name>
</gene>
<accession>A0AAE8YNA8</accession>
<proteinExistence type="predicted"/>
<evidence type="ECO:0000313" key="2">
    <source>
        <dbReference type="Proteomes" id="UP000827807"/>
    </source>
</evidence>
<evidence type="ECO:0000313" key="1">
    <source>
        <dbReference type="EMBL" id="UGO46641.1"/>
    </source>
</evidence>
<reference evidence="1 2" key="1">
    <citation type="submission" date="2021-11" db="EMBL/GenBank/DDBJ databases">
        <authorList>
            <person name="Thurgood T.L."/>
            <person name="Thompson D.W."/>
            <person name="Green C."/>
            <person name="Huhem E."/>
            <person name="Johnson L."/>
            <person name="Tayler S."/>
            <person name="Taylor A."/>
            <person name="Grose J.H."/>
        </authorList>
    </citation>
    <scope>NUCLEOTIDE SEQUENCE [LARGE SCALE GENOMIC DNA]</scope>
</reference>
<keyword evidence="2" id="KW-1185">Reference proteome</keyword>
<sequence>MSYMNILVVDRSMRVVDEIVKRYQINPRENKVRRVSRPEQLLGIDLTGWLVMTARCHLVCDAFSARVVRTNLIEELK</sequence>
<dbReference type="Proteomes" id="UP000827807">
    <property type="component" value="Segment"/>
</dbReference>
<protein>
    <submittedName>
        <fullName evidence="1">Uncharacterized protein</fullName>
    </submittedName>
</protein>
<organism evidence="1 2">
    <name type="scientific">Shigella phage vB_SboD_StarDew</name>
    <dbReference type="NCBI Taxonomy" id="2902747"/>
    <lineage>
        <taxon>Viruses</taxon>
        <taxon>Duplodnaviria</taxon>
        <taxon>Heunggongvirae</taxon>
        <taxon>Uroviricota</taxon>
        <taxon>Caudoviricetes</taxon>
        <taxon>Dhillonvirus</taxon>
        <taxon>Dhillonvirus stardew</taxon>
    </lineage>
</organism>
<name>A0AAE8YNA8_9CAUD</name>